<sequence length="404" mass="46963">MFRLQFLLYLLLKQAFAIDLNQTPLKPDLDELSVSIINYLETVSFGPFECWFYRERWSKLPEDNSTIEHLLTLNSLSLVPKKVISSPFDVNHAAVELSSLIFFEFRSNGSIFREESILWQLQPQTRLLIFARGQSCRDIPTRVHDQFKARFEVFYLFLDADLVCRSLPLTREMLEFERSVPLAVLFEDRTRQLNGYPLSCVAFGIDIFHYANMNGVGVGPTMVWIVETAKLLNTTVKMVFSYCEQLNDECWKNAVIRGDGFNDIIIDVIVLSVYEVKITTLMTNRPRHADIKTIADLKRNGIKVLLPPLKLSAYEEKLIDLQFEHIDPTTQMENSLDGIHSYLFEEQSAVLYKFMCQEEDKERCMAYSSLNEKVKVLMRGNYIFNPTLMEPFSWTHQLLIESVR</sequence>
<organism>
    <name type="scientific">Culex quinquefasciatus</name>
    <name type="common">Southern house mosquito</name>
    <name type="synonym">Culex pungens</name>
    <dbReference type="NCBI Taxonomy" id="7176"/>
    <lineage>
        <taxon>Eukaryota</taxon>
        <taxon>Metazoa</taxon>
        <taxon>Ecdysozoa</taxon>
        <taxon>Arthropoda</taxon>
        <taxon>Hexapoda</taxon>
        <taxon>Insecta</taxon>
        <taxon>Pterygota</taxon>
        <taxon>Neoptera</taxon>
        <taxon>Endopterygota</taxon>
        <taxon>Diptera</taxon>
        <taxon>Nematocera</taxon>
        <taxon>Culicoidea</taxon>
        <taxon>Culicidae</taxon>
        <taxon>Culicinae</taxon>
        <taxon>Culicini</taxon>
        <taxon>Culex</taxon>
        <taxon>Culex</taxon>
    </lineage>
</organism>
<dbReference type="AlphaFoldDB" id="B0XLI1"/>
<evidence type="ECO:0000313" key="2">
    <source>
        <dbReference type="EMBL" id="EDS34166.1"/>
    </source>
</evidence>
<feature type="signal peptide" evidence="1">
    <location>
        <begin position="1"/>
        <end position="17"/>
    </location>
</feature>
<feature type="chain" id="PRO_5014567429" evidence="1">
    <location>
        <begin position="18"/>
        <end position="404"/>
    </location>
</feature>
<dbReference type="KEGG" id="cqu:CpipJ_CPIJ020274"/>
<gene>
    <name evidence="3" type="primary">6054615</name>
    <name evidence="2" type="ORF">CpipJ_CPIJ020274</name>
</gene>
<keyword evidence="1" id="KW-0732">Signal</keyword>
<evidence type="ECO:0000256" key="1">
    <source>
        <dbReference type="SAM" id="SignalP"/>
    </source>
</evidence>
<evidence type="ECO:0000313" key="4">
    <source>
        <dbReference type="Proteomes" id="UP000002320"/>
    </source>
</evidence>
<reference evidence="3" key="2">
    <citation type="submission" date="2021-02" db="UniProtKB">
        <authorList>
            <consortium name="EnsemblMetazoa"/>
        </authorList>
    </citation>
    <scope>IDENTIFICATION</scope>
    <source>
        <strain evidence="3">JHB</strain>
    </source>
</reference>
<name>B0XLI1_CULQU</name>
<dbReference type="HOGENOM" id="CLU_814470_0_0_1"/>
<protein>
    <submittedName>
        <fullName evidence="2 3">Uncharacterized protein</fullName>
    </submittedName>
</protein>
<dbReference type="EMBL" id="DS234485">
    <property type="protein sequence ID" value="EDS34166.1"/>
    <property type="molecule type" value="Genomic_DNA"/>
</dbReference>
<keyword evidence="4" id="KW-1185">Reference proteome</keyword>
<accession>B0XLI1</accession>
<dbReference type="InParanoid" id="B0XLI1"/>
<proteinExistence type="predicted"/>
<reference evidence="2" key="1">
    <citation type="submission" date="2007-03" db="EMBL/GenBank/DDBJ databases">
        <title>Annotation of Culex pipiens quinquefasciatus.</title>
        <authorList>
            <consortium name="The Broad Institute Genome Sequencing Platform"/>
            <person name="Atkinson P.W."/>
            <person name="Hemingway J."/>
            <person name="Christensen B.M."/>
            <person name="Higgs S."/>
            <person name="Kodira C."/>
            <person name="Hannick L."/>
            <person name="Megy K."/>
            <person name="O'Leary S."/>
            <person name="Pearson M."/>
            <person name="Haas B.J."/>
            <person name="Mauceli E."/>
            <person name="Wortman J.R."/>
            <person name="Lee N.H."/>
            <person name="Guigo R."/>
            <person name="Stanke M."/>
            <person name="Alvarado L."/>
            <person name="Amedeo P."/>
            <person name="Antoine C.H."/>
            <person name="Arensburger P."/>
            <person name="Bidwell S.L."/>
            <person name="Crawford M."/>
            <person name="Camaro F."/>
            <person name="Devon K."/>
            <person name="Engels R."/>
            <person name="Hammond M."/>
            <person name="Howarth C."/>
            <person name="Koehrsen M."/>
            <person name="Lawson D."/>
            <person name="Montgomery P."/>
            <person name="Nene V."/>
            <person name="Nusbaum C."/>
            <person name="Puiu D."/>
            <person name="Romero-Severson J."/>
            <person name="Severson D.W."/>
            <person name="Shumway M."/>
            <person name="Sisk P."/>
            <person name="Stolte C."/>
            <person name="Zeng Q."/>
            <person name="Eisenstadt E."/>
            <person name="Fraser-Liggett C."/>
            <person name="Strausberg R."/>
            <person name="Galagan J."/>
            <person name="Birren B."/>
            <person name="Collins F.H."/>
        </authorList>
    </citation>
    <scope>NUCLEOTIDE SEQUENCE [LARGE SCALE GENOMIC DNA]</scope>
    <source>
        <strain evidence="2">JHB</strain>
    </source>
</reference>
<dbReference type="FunCoup" id="B0XLI1">
    <property type="interactions" value="41"/>
</dbReference>
<dbReference type="EnsemblMetazoa" id="CPIJ020274-RA">
    <property type="protein sequence ID" value="CPIJ020274-PA"/>
    <property type="gene ID" value="CPIJ020274"/>
</dbReference>
<dbReference type="Proteomes" id="UP000002320">
    <property type="component" value="Unassembled WGS sequence"/>
</dbReference>
<evidence type="ECO:0000313" key="3">
    <source>
        <dbReference type="EnsemblMetazoa" id="CPIJ020274-PA"/>
    </source>
</evidence>
<dbReference type="VEuPathDB" id="VectorBase:CPIJ020274"/>